<dbReference type="KEGG" id="erz:ER308_09140"/>
<dbReference type="SUPFAM" id="SSF51735">
    <property type="entry name" value="NAD(P)-binding Rossmann-fold domains"/>
    <property type="match status" value="1"/>
</dbReference>
<organism evidence="4 5">
    <name type="scientific">Egibacter rhizosphaerae</name>
    <dbReference type="NCBI Taxonomy" id="1670831"/>
    <lineage>
        <taxon>Bacteria</taxon>
        <taxon>Bacillati</taxon>
        <taxon>Actinomycetota</taxon>
        <taxon>Nitriliruptoria</taxon>
        <taxon>Egibacterales</taxon>
        <taxon>Egibacteraceae</taxon>
        <taxon>Egibacter</taxon>
    </lineage>
</organism>
<evidence type="ECO:0000256" key="1">
    <source>
        <dbReference type="ARBA" id="ARBA00006484"/>
    </source>
</evidence>
<evidence type="ECO:0000256" key="3">
    <source>
        <dbReference type="RuleBase" id="RU000363"/>
    </source>
</evidence>
<dbReference type="PANTHER" id="PTHR44196:SF1">
    <property type="entry name" value="DEHYDROGENASE_REDUCTASE SDR FAMILY MEMBER 7B"/>
    <property type="match status" value="1"/>
</dbReference>
<dbReference type="Pfam" id="PF00106">
    <property type="entry name" value="adh_short"/>
    <property type="match status" value="1"/>
</dbReference>
<comment type="similarity">
    <text evidence="1 3">Belongs to the short-chain dehydrogenases/reductases (SDR) family.</text>
</comment>
<dbReference type="InterPro" id="IPR002347">
    <property type="entry name" value="SDR_fam"/>
</dbReference>
<name>A0A411YEK8_9ACTN</name>
<dbReference type="OrthoDB" id="9775296at2"/>
<dbReference type="PRINTS" id="PR00081">
    <property type="entry name" value="GDHRDH"/>
</dbReference>
<dbReference type="Gene3D" id="3.40.50.720">
    <property type="entry name" value="NAD(P)-binding Rossmann-like Domain"/>
    <property type="match status" value="1"/>
</dbReference>
<dbReference type="EMBL" id="CP036402">
    <property type="protein sequence ID" value="QBI19694.1"/>
    <property type="molecule type" value="Genomic_DNA"/>
</dbReference>
<reference evidence="4 5" key="1">
    <citation type="submission" date="2019-01" db="EMBL/GenBank/DDBJ databases">
        <title>Egibacter rhizosphaerae EGI 80759T.</title>
        <authorList>
            <person name="Chen D.-D."/>
            <person name="Tian Y."/>
            <person name="Jiao J.-Y."/>
            <person name="Zhang X.-T."/>
            <person name="Zhang Y.-G."/>
            <person name="Zhang Y."/>
            <person name="Xiao M."/>
            <person name="Shu W.-S."/>
            <person name="Li W.-J."/>
        </authorList>
    </citation>
    <scope>NUCLEOTIDE SEQUENCE [LARGE SCALE GENOMIC DNA]</scope>
    <source>
        <strain evidence="4 5">EGI 80759</strain>
    </source>
</reference>
<proteinExistence type="inferred from homology"/>
<dbReference type="PANTHER" id="PTHR44196">
    <property type="entry name" value="DEHYDROGENASE/REDUCTASE SDR FAMILY MEMBER 7B"/>
    <property type="match status" value="1"/>
</dbReference>
<dbReference type="InterPro" id="IPR036291">
    <property type="entry name" value="NAD(P)-bd_dom_sf"/>
</dbReference>
<gene>
    <name evidence="4" type="ORF">ER308_09140</name>
</gene>
<evidence type="ECO:0000313" key="4">
    <source>
        <dbReference type="EMBL" id="QBI19694.1"/>
    </source>
</evidence>
<dbReference type="RefSeq" id="WP_131154691.1">
    <property type="nucleotide sequence ID" value="NZ_CP036402.1"/>
</dbReference>
<keyword evidence="5" id="KW-1185">Reference proteome</keyword>
<evidence type="ECO:0000256" key="2">
    <source>
        <dbReference type="ARBA" id="ARBA00023002"/>
    </source>
</evidence>
<keyword evidence="2" id="KW-0560">Oxidoreductase</keyword>
<dbReference type="GO" id="GO:0016020">
    <property type="term" value="C:membrane"/>
    <property type="evidence" value="ECO:0007669"/>
    <property type="project" value="TreeGrafter"/>
</dbReference>
<dbReference type="CDD" id="cd05233">
    <property type="entry name" value="SDR_c"/>
    <property type="match status" value="1"/>
</dbReference>
<sequence>MQVSGKAIVVVGAGKGIGRHVVFEFLRRGARVAAVDVDQASLDEVTELAAAGDRLATFQVDITDRGAVDALPDRVVDIFDHADGLVNVAGIIQPFVRLAELDDRAIERVVGVNLYGTLHTVRAFLPHLLARPEAHIANVSSMGGFLPVPGQTIYGASKAAVKLMTEGLYAELLETSVGVSTVFPGAVRTDITTNSGVDRPASAASEKASRRMMAEPDDAARTIVDGIEKNRFHVYVGRDARLMNLLNRLAPRRSTHLIQRQMKQLLAS</sequence>
<evidence type="ECO:0000313" key="5">
    <source>
        <dbReference type="Proteomes" id="UP000291469"/>
    </source>
</evidence>
<dbReference type="Proteomes" id="UP000291469">
    <property type="component" value="Chromosome"/>
</dbReference>
<dbReference type="AlphaFoldDB" id="A0A411YEK8"/>
<dbReference type="PRINTS" id="PR00080">
    <property type="entry name" value="SDRFAMILY"/>
</dbReference>
<dbReference type="GO" id="GO:0016491">
    <property type="term" value="F:oxidoreductase activity"/>
    <property type="evidence" value="ECO:0007669"/>
    <property type="project" value="UniProtKB-KW"/>
</dbReference>
<accession>A0A411YEK8</accession>
<protein>
    <submittedName>
        <fullName evidence="4">SDR family oxidoreductase</fullName>
    </submittedName>
</protein>